<dbReference type="Gene3D" id="3.40.50.1820">
    <property type="entry name" value="alpha/beta hydrolase"/>
    <property type="match status" value="1"/>
</dbReference>
<evidence type="ECO:0000313" key="5">
    <source>
        <dbReference type="Proteomes" id="UP000585050"/>
    </source>
</evidence>
<feature type="chain" id="PRO_5030971227" evidence="2">
    <location>
        <begin position="20"/>
        <end position="392"/>
    </location>
</feature>
<protein>
    <submittedName>
        <fullName evidence="4">Alpha/beta hydrolase</fullName>
    </submittedName>
</protein>
<name>A0A7X8SKF6_9BACT</name>
<gene>
    <name evidence="4" type="ORF">HGP29_11565</name>
</gene>
<evidence type="ECO:0000313" key="4">
    <source>
        <dbReference type="EMBL" id="NLR91851.1"/>
    </source>
</evidence>
<keyword evidence="2" id="KW-0732">Signal</keyword>
<dbReference type="InterPro" id="IPR049492">
    <property type="entry name" value="BD-FAE-like_dom"/>
</dbReference>
<keyword evidence="1 4" id="KW-0378">Hydrolase</keyword>
<dbReference type="AlphaFoldDB" id="A0A7X8SKF6"/>
<organism evidence="4 5">
    <name type="scientific">Flammeovirga agarivorans</name>
    <dbReference type="NCBI Taxonomy" id="2726742"/>
    <lineage>
        <taxon>Bacteria</taxon>
        <taxon>Pseudomonadati</taxon>
        <taxon>Bacteroidota</taxon>
        <taxon>Cytophagia</taxon>
        <taxon>Cytophagales</taxon>
        <taxon>Flammeovirgaceae</taxon>
        <taxon>Flammeovirga</taxon>
    </lineage>
</organism>
<dbReference type="InterPro" id="IPR050300">
    <property type="entry name" value="GDXG_lipolytic_enzyme"/>
</dbReference>
<dbReference type="Pfam" id="PF20434">
    <property type="entry name" value="BD-FAE"/>
    <property type="match status" value="1"/>
</dbReference>
<evidence type="ECO:0000256" key="2">
    <source>
        <dbReference type="SAM" id="SignalP"/>
    </source>
</evidence>
<evidence type="ECO:0000256" key="1">
    <source>
        <dbReference type="ARBA" id="ARBA00022801"/>
    </source>
</evidence>
<reference evidence="4 5" key="1">
    <citation type="submission" date="2020-04" db="EMBL/GenBank/DDBJ databases">
        <title>Flammeovirga sp. SR4, a novel species isolated from seawater.</title>
        <authorList>
            <person name="Wang X."/>
        </authorList>
    </citation>
    <scope>NUCLEOTIDE SEQUENCE [LARGE SCALE GENOMIC DNA]</scope>
    <source>
        <strain evidence="4 5">SR4</strain>
    </source>
</reference>
<dbReference type="SUPFAM" id="SSF53474">
    <property type="entry name" value="alpha/beta-Hydrolases"/>
    <property type="match status" value="1"/>
</dbReference>
<dbReference type="PANTHER" id="PTHR48081">
    <property type="entry name" value="AB HYDROLASE SUPERFAMILY PROTEIN C4A8.06C"/>
    <property type="match status" value="1"/>
</dbReference>
<comment type="caution">
    <text evidence="4">The sequence shown here is derived from an EMBL/GenBank/DDBJ whole genome shotgun (WGS) entry which is preliminary data.</text>
</comment>
<dbReference type="Proteomes" id="UP000585050">
    <property type="component" value="Unassembled WGS sequence"/>
</dbReference>
<sequence>MKFLKLFLVFQLFQSYSWAYEVKTEVVKTVDGFALPITILLPEGEGPFPVVFNVHGGGWNGGTTTQVPEASVGDFAATITDETQVIHVGIGYRCKLQNGTFEKAIQDIDAAFKWFSKRAKLYQADMKRVGFTGGSAGTPLSSVYTQTVKDCKLYIGINGVYDLPKRDPKKSSFPDKKTAHLYKIDTEETMRNASAVYHLKPNKIPYTLLVHGTYDHTIDIIQSQNFQKEIEKKGGKCELLSFEKIPHGLLRTYYPHVYETTVNRVTELYVSELGVDRKAIDLVNKKLAIELEKYRDLKTLSKDKILGKWSCPKKWLQDALEVTFTTDNIVSIKVNNQPTVTTAYHMENEQVIAKVGNRKYAFRMQINGVLYYYRTVKQAEGRKVMFEKKTEN</sequence>
<dbReference type="InterPro" id="IPR029058">
    <property type="entry name" value="AB_hydrolase_fold"/>
</dbReference>
<dbReference type="RefSeq" id="WP_168882564.1">
    <property type="nucleotide sequence ID" value="NZ_JABAIL010000003.1"/>
</dbReference>
<keyword evidence="5" id="KW-1185">Reference proteome</keyword>
<dbReference type="EMBL" id="JABAIL010000003">
    <property type="protein sequence ID" value="NLR91851.1"/>
    <property type="molecule type" value="Genomic_DNA"/>
</dbReference>
<proteinExistence type="predicted"/>
<evidence type="ECO:0000259" key="3">
    <source>
        <dbReference type="Pfam" id="PF20434"/>
    </source>
</evidence>
<feature type="domain" description="BD-FAE-like" evidence="3">
    <location>
        <begin position="40"/>
        <end position="229"/>
    </location>
</feature>
<dbReference type="GO" id="GO:0016787">
    <property type="term" value="F:hydrolase activity"/>
    <property type="evidence" value="ECO:0007669"/>
    <property type="project" value="UniProtKB-KW"/>
</dbReference>
<feature type="signal peptide" evidence="2">
    <location>
        <begin position="1"/>
        <end position="19"/>
    </location>
</feature>
<accession>A0A7X8SKF6</accession>